<sequence length="104" mass="11683">MVGETWRGARLEWEDNRPLLAFGDGPRRSERLGPVFSRHEMSGMKVKVTGLGERGVEAWRGWASPNSQNFSKRHNSQVLRTPKSGIKDDRPVGERELGTEDPGP</sequence>
<evidence type="ECO:0000313" key="2">
    <source>
        <dbReference type="EMBL" id="CAP80383.1"/>
    </source>
</evidence>
<dbReference type="VEuPathDB" id="FungiDB:PCH_Pc12g07560"/>
<keyword evidence="3" id="KW-1185">Reference proteome</keyword>
<name>B6GX28_PENRW</name>
<protein>
    <submittedName>
        <fullName evidence="2">Uncharacterized protein</fullName>
    </submittedName>
</protein>
<reference evidence="2 3" key="1">
    <citation type="journal article" date="2008" name="Nat. Biotechnol.">
        <title>Genome sequencing and analysis of the filamentous fungus Penicillium chrysogenum.</title>
        <authorList>
            <person name="van den Berg M.A."/>
            <person name="Albang R."/>
            <person name="Albermann K."/>
            <person name="Badger J.H."/>
            <person name="Daran J.-M."/>
            <person name="Driessen A.J.M."/>
            <person name="Garcia-Estrada C."/>
            <person name="Fedorova N.D."/>
            <person name="Harris D.M."/>
            <person name="Heijne W.H.M."/>
            <person name="Joardar V.S."/>
            <person name="Kiel J.A.K.W."/>
            <person name="Kovalchuk A."/>
            <person name="Martin J.F."/>
            <person name="Nierman W.C."/>
            <person name="Nijland J.G."/>
            <person name="Pronk J.T."/>
            <person name="Roubos J.A."/>
            <person name="van der Klei I.J."/>
            <person name="van Peij N.N.M.E."/>
            <person name="Veenhuis M."/>
            <person name="von Doehren H."/>
            <person name="Wagner C."/>
            <person name="Wortman J.R."/>
            <person name="Bovenberg R.A.L."/>
        </authorList>
    </citation>
    <scope>NUCLEOTIDE SEQUENCE [LARGE SCALE GENOMIC DNA]</scope>
    <source>
        <strain evidence="3">ATCC 28089 / DSM 1075 / NRRL 1951 / Wisconsin 54-1255</strain>
    </source>
</reference>
<gene>
    <name evidence="2" type="ORF">Pc12g07560</name>
    <name evidence="2" type="ORF">PCH_Pc12g07560</name>
</gene>
<proteinExistence type="predicted"/>
<dbReference type="Proteomes" id="UP000000724">
    <property type="component" value="Contig Pc00c12"/>
</dbReference>
<feature type="compositionally biased region" description="Basic and acidic residues" evidence="1">
    <location>
        <begin position="85"/>
        <end position="98"/>
    </location>
</feature>
<dbReference type="EMBL" id="AM920427">
    <property type="protein sequence ID" value="CAP80383.1"/>
    <property type="molecule type" value="Genomic_DNA"/>
</dbReference>
<dbReference type="AlphaFoldDB" id="B6GX28"/>
<evidence type="ECO:0000313" key="3">
    <source>
        <dbReference type="Proteomes" id="UP000000724"/>
    </source>
</evidence>
<evidence type="ECO:0000256" key="1">
    <source>
        <dbReference type="SAM" id="MobiDB-lite"/>
    </source>
</evidence>
<dbReference type="HOGENOM" id="CLU_2250949_0_0_1"/>
<organism evidence="2 3">
    <name type="scientific">Penicillium rubens (strain ATCC 28089 / DSM 1075 / NRRL 1951 / Wisconsin 54-1255)</name>
    <name type="common">Penicillium chrysogenum</name>
    <dbReference type="NCBI Taxonomy" id="500485"/>
    <lineage>
        <taxon>Eukaryota</taxon>
        <taxon>Fungi</taxon>
        <taxon>Dikarya</taxon>
        <taxon>Ascomycota</taxon>
        <taxon>Pezizomycotina</taxon>
        <taxon>Eurotiomycetes</taxon>
        <taxon>Eurotiomycetidae</taxon>
        <taxon>Eurotiales</taxon>
        <taxon>Aspergillaceae</taxon>
        <taxon>Penicillium</taxon>
        <taxon>Penicillium chrysogenum species complex</taxon>
    </lineage>
</organism>
<feature type="region of interest" description="Disordered" evidence="1">
    <location>
        <begin position="64"/>
        <end position="104"/>
    </location>
</feature>
<accession>B6GX28</accession>
<dbReference type="OrthoDB" id="4232099at2759"/>